<dbReference type="RefSeq" id="XP_027195709.1">
    <property type="nucleotide sequence ID" value="XM_027339908.1"/>
</dbReference>
<gene>
    <name evidence="4" type="primary">LOC113790267</name>
</gene>
<dbReference type="KEGG" id="dpte:113790267"/>
<feature type="region of interest" description="Disordered" evidence="1">
    <location>
        <begin position="444"/>
        <end position="467"/>
    </location>
</feature>
<dbReference type="Proteomes" id="UP000515146">
    <property type="component" value="Unplaced"/>
</dbReference>
<evidence type="ECO:0000313" key="4">
    <source>
        <dbReference type="RefSeq" id="XP_027195709.1"/>
    </source>
</evidence>
<name>A0A6P6XUY1_DERPT</name>
<feature type="chain" id="PRO_5028088662" evidence="2">
    <location>
        <begin position="22"/>
        <end position="643"/>
    </location>
</feature>
<protein>
    <submittedName>
        <fullName evidence="4">Uncharacterized protein</fullName>
    </submittedName>
</protein>
<evidence type="ECO:0000256" key="1">
    <source>
        <dbReference type="SAM" id="MobiDB-lite"/>
    </source>
</evidence>
<dbReference type="InParanoid" id="A0A6P6XUY1"/>
<evidence type="ECO:0000313" key="3">
    <source>
        <dbReference type="Proteomes" id="UP000515146"/>
    </source>
</evidence>
<accession>A0A6P6XUY1</accession>
<dbReference type="OrthoDB" id="10503128at2759"/>
<sequence>MIFKPVLIFLIPLFVIISTNEFNYCPTSDFDASVAINECYALLFNTKYMWLLDICNFHLTAVYNFEFELIKCLHDGHIFPVNNSQQQQKHYEYEQQQQQRPQLFAWNRFRKMQSLIMSYNNYPNSNYICIELNNKICYFPIIITEQYPNNDYLNTIGNINSIEDEIYRNSCQSDVIVDVDDIDFDGSSQTPTIIEMAHMYYHVSSPKGSKIYRLHGRNFYADIIWTPSSYDLNRLIFSIKLFKLMTDHHQHHQYQHNNRPEMIVDDLSIDNRQNEEPSSSSNTDRPDYDPEYILLENVSTFLIMPTDIEVMIFFNTNEFCIINYFTKNCGRRSTRDLFGCDDDTDDDAYTDNNIGIKSNRPHNITVVNIETNDRSFNEPSNNDTDNTESSNDIVVESTTTATLPKSISIKVKNISTTKPIIINSSNDSSSISTSTTTTTMMPIFSTKNDDNSNHQTTNLSDTTTTVQPSIMNDNFTRIITVESHEKRNKQQQKDEQIINTTSSLLCHTNTTIVNSENVSEKTTENSNLNNMATVTFNYVDTTAITNSNHSFSKKKKPNDDNDDEKYFGKEIKCDIDCVILKRNEFKIYEKQNKRGTLSNDNYTYPSYDYNFKNILAIIFRMDIIHGHFLKNGLSIIGRIIFRG</sequence>
<feature type="signal peptide" evidence="2">
    <location>
        <begin position="1"/>
        <end position="21"/>
    </location>
</feature>
<feature type="compositionally biased region" description="Polar residues" evidence="1">
    <location>
        <begin position="453"/>
        <end position="467"/>
    </location>
</feature>
<organism evidence="3 4">
    <name type="scientific">Dermatophagoides pteronyssinus</name>
    <name type="common">European house dust mite</name>
    <dbReference type="NCBI Taxonomy" id="6956"/>
    <lineage>
        <taxon>Eukaryota</taxon>
        <taxon>Metazoa</taxon>
        <taxon>Ecdysozoa</taxon>
        <taxon>Arthropoda</taxon>
        <taxon>Chelicerata</taxon>
        <taxon>Arachnida</taxon>
        <taxon>Acari</taxon>
        <taxon>Acariformes</taxon>
        <taxon>Sarcoptiformes</taxon>
        <taxon>Astigmata</taxon>
        <taxon>Psoroptidia</taxon>
        <taxon>Analgoidea</taxon>
        <taxon>Pyroglyphidae</taxon>
        <taxon>Dermatophagoidinae</taxon>
        <taxon>Dermatophagoides</taxon>
    </lineage>
</organism>
<feature type="region of interest" description="Disordered" evidence="1">
    <location>
        <begin position="371"/>
        <end position="392"/>
    </location>
</feature>
<proteinExistence type="predicted"/>
<evidence type="ECO:0000256" key="2">
    <source>
        <dbReference type="SAM" id="SignalP"/>
    </source>
</evidence>
<keyword evidence="3" id="KW-1185">Reference proteome</keyword>
<dbReference type="AlphaFoldDB" id="A0A6P6XUY1"/>
<keyword evidence="2" id="KW-0732">Signal</keyword>
<feature type="compositionally biased region" description="Low complexity" evidence="1">
    <location>
        <begin position="380"/>
        <end position="392"/>
    </location>
</feature>
<reference evidence="4" key="1">
    <citation type="submission" date="2025-08" db="UniProtKB">
        <authorList>
            <consortium name="RefSeq"/>
        </authorList>
    </citation>
    <scope>IDENTIFICATION</scope>
    <source>
        <strain evidence="4">Airmid</strain>
    </source>
</reference>